<dbReference type="AlphaFoldDB" id="A0A2V5JXC6"/>
<evidence type="ECO:0000256" key="2">
    <source>
        <dbReference type="ARBA" id="ARBA00022801"/>
    </source>
</evidence>
<feature type="domain" description="Isochorismatase-like" evidence="3">
    <location>
        <begin position="18"/>
        <end position="204"/>
    </location>
</feature>
<dbReference type="Pfam" id="PF00857">
    <property type="entry name" value="Isochorismatase"/>
    <property type="match status" value="1"/>
</dbReference>
<dbReference type="PANTHER" id="PTHR43540">
    <property type="entry name" value="PEROXYUREIDOACRYLATE/UREIDOACRYLATE AMIDOHYDROLASE-RELATED"/>
    <property type="match status" value="1"/>
</dbReference>
<evidence type="ECO:0000313" key="4">
    <source>
        <dbReference type="EMBL" id="PYI51505.1"/>
    </source>
</evidence>
<dbReference type="Proteomes" id="UP000247476">
    <property type="component" value="Unassembled WGS sequence"/>
</dbReference>
<proteinExistence type="inferred from homology"/>
<organism evidence="4 5">
    <name type="scientific">Paenibacillus flagellatus</name>
    <dbReference type="NCBI Taxonomy" id="2211139"/>
    <lineage>
        <taxon>Bacteria</taxon>
        <taxon>Bacillati</taxon>
        <taxon>Bacillota</taxon>
        <taxon>Bacilli</taxon>
        <taxon>Bacillales</taxon>
        <taxon>Paenibacillaceae</taxon>
        <taxon>Paenibacillus</taxon>
    </lineage>
</organism>
<comment type="caution">
    <text evidence="4">The sequence shown here is derived from an EMBL/GenBank/DDBJ whole genome shotgun (WGS) entry which is preliminary data.</text>
</comment>
<name>A0A2V5JXC6_9BACL</name>
<dbReference type="InterPro" id="IPR000868">
    <property type="entry name" value="Isochorismatase-like_dom"/>
</dbReference>
<dbReference type="EMBL" id="QJVJ01000012">
    <property type="protein sequence ID" value="PYI51505.1"/>
    <property type="molecule type" value="Genomic_DNA"/>
</dbReference>
<keyword evidence="2 4" id="KW-0378">Hydrolase</keyword>
<comment type="similarity">
    <text evidence="1">Belongs to the isochorismatase family.</text>
</comment>
<dbReference type="CDD" id="cd00431">
    <property type="entry name" value="cysteine_hydrolases"/>
    <property type="match status" value="1"/>
</dbReference>
<keyword evidence="5" id="KW-1185">Reference proteome</keyword>
<evidence type="ECO:0000256" key="1">
    <source>
        <dbReference type="ARBA" id="ARBA00006336"/>
    </source>
</evidence>
<gene>
    <name evidence="4" type="ORF">DLM86_24075</name>
</gene>
<dbReference type="RefSeq" id="WP_110842627.1">
    <property type="nucleotide sequence ID" value="NZ_QJVJ01000012.1"/>
</dbReference>
<accession>A0A2V5JXC6</accession>
<dbReference type="InterPro" id="IPR050272">
    <property type="entry name" value="Isochorismatase-like_hydrls"/>
</dbReference>
<dbReference type="InterPro" id="IPR036380">
    <property type="entry name" value="Isochorismatase-like_sf"/>
</dbReference>
<dbReference type="GO" id="GO:0016787">
    <property type="term" value="F:hydrolase activity"/>
    <property type="evidence" value="ECO:0007669"/>
    <property type="project" value="UniProtKB-KW"/>
</dbReference>
<reference evidence="4 5" key="1">
    <citation type="submission" date="2018-05" db="EMBL/GenBank/DDBJ databases">
        <title>Paenibacillus flagellatus sp. nov., isolated from selenium mineral soil.</title>
        <authorList>
            <person name="Dai X."/>
        </authorList>
    </citation>
    <scope>NUCLEOTIDE SEQUENCE [LARGE SCALE GENOMIC DNA]</scope>
    <source>
        <strain evidence="4 5">DXL2</strain>
    </source>
</reference>
<sequence length="222" mass="24675">MEHSTDELPGTAPARRDTALLIVDVQHYAAHRQGGEFRHLSDDELERQYGYFFEQLHARALPGMRRLLHGCRQSGVEVLYTVIESLTLDGRDRSRDHKLAGIHVPKGSWDAQVLADIAPIGDEIVLPKTATNVFIATHIDYILRNLGIRHLIVCGLLTDQCVESAVRDACDLNYDVTLAVDACVTYSAEQHDNALKAMSGFCRQLATDDILRELGAGRGRET</sequence>
<dbReference type="Gene3D" id="3.40.50.850">
    <property type="entry name" value="Isochorismatase-like"/>
    <property type="match status" value="1"/>
</dbReference>
<evidence type="ECO:0000259" key="3">
    <source>
        <dbReference type="Pfam" id="PF00857"/>
    </source>
</evidence>
<evidence type="ECO:0000313" key="5">
    <source>
        <dbReference type="Proteomes" id="UP000247476"/>
    </source>
</evidence>
<dbReference type="PANTHER" id="PTHR43540:SF1">
    <property type="entry name" value="ISOCHORISMATASE HYDROLASE"/>
    <property type="match status" value="1"/>
</dbReference>
<dbReference type="OrthoDB" id="4305745at2"/>
<dbReference type="SUPFAM" id="SSF52499">
    <property type="entry name" value="Isochorismatase-like hydrolases"/>
    <property type="match status" value="1"/>
</dbReference>
<protein>
    <submittedName>
        <fullName evidence="4">Cysteine hydrolase</fullName>
    </submittedName>
</protein>